<reference evidence="3 4" key="1">
    <citation type="submission" date="2021-08" db="EMBL/GenBank/DDBJ databases">
        <title>Comparative Genomics Analysis of the Genus Qipengyuania Reveals Extensive Genetic Diversity and Metabolic Versatility, Including the Description of Fifteen Novel Species.</title>
        <authorList>
            <person name="Liu Y."/>
        </authorList>
    </citation>
    <scope>NUCLEOTIDE SEQUENCE [LARGE SCALE GENOMIC DNA]</scope>
    <source>
        <strain evidence="3 4">1NDH1</strain>
    </source>
</reference>
<dbReference type="EMBL" id="CP081294">
    <property type="protein sequence ID" value="QZD96221.1"/>
    <property type="molecule type" value="Genomic_DNA"/>
</dbReference>
<name>A0ABX9A4M0_9SPHN</name>
<keyword evidence="2" id="KW-0812">Transmembrane</keyword>
<proteinExistence type="predicted"/>
<dbReference type="RefSeq" id="WP_221431945.1">
    <property type="nucleotide sequence ID" value="NZ_CP081294.1"/>
</dbReference>
<keyword evidence="1" id="KW-0175">Coiled coil</keyword>
<accession>A0ABX9A4M0</accession>
<feature type="transmembrane region" description="Helical" evidence="2">
    <location>
        <begin position="6"/>
        <end position="27"/>
    </location>
</feature>
<dbReference type="Proteomes" id="UP000824321">
    <property type="component" value="Chromosome"/>
</dbReference>
<keyword evidence="2" id="KW-1133">Transmembrane helix</keyword>
<protein>
    <recommendedName>
        <fullName evidence="5">DUF3552 domain-containing protein</fullName>
    </recommendedName>
</protein>
<evidence type="ECO:0008006" key="5">
    <source>
        <dbReference type="Google" id="ProtNLM"/>
    </source>
</evidence>
<evidence type="ECO:0000313" key="4">
    <source>
        <dbReference type="Proteomes" id="UP000824321"/>
    </source>
</evidence>
<evidence type="ECO:0000256" key="2">
    <source>
        <dbReference type="SAM" id="Phobius"/>
    </source>
</evidence>
<organism evidence="3 4">
    <name type="scientific">Qipengyuania gelatinilytica</name>
    <dbReference type="NCBI Taxonomy" id="2867231"/>
    <lineage>
        <taxon>Bacteria</taxon>
        <taxon>Pseudomonadati</taxon>
        <taxon>Pseudomonadota</taxon>
        <taxon>Alphaproteobacteria</taxon>
        <taxon>Sphingomonadales</taxon>
        <taxon>Erythrobacteraceae</taxon>
        <taxon>Qipengyuania</taxon>
    </lineage>
</organism>
<sequence>MDHQSLAYILTATASLGGVGVVLRWFLKSGINDVLEQERKERAEENAAQSERLMVTDNRLEKLERDLGHHKDNAKQESLAFKKRFDKIDEVLSELSKSYAKNASHLERFIDVAKIENKMKLDALDRVEKKLGDQDAAHRQWIEQITKSLREVTTRKAD</sequence>
<gene>
    <name evidence="3" type="ORF">K3136_05895</name>
</gene>
<feature type="coiled-coil region" evidence="1">
    <location>
        <begin position="32"/>
        <end position="80"/>
    </location>
</feature>
<keyword evidence="2" id="KW-0472">Membrane</keyword>
<evidence type="ECO:0000256" key="1">
    <source>
        <dbReference type="SAM" id="Coils"/>
    </source>
</evidence>
<evidence type="ECO:0000313" key="3">
    <source>
        <dbReference type="EMBL" id="QZD96221.1"/>
    </source>
</evidence>
<keyword evidence="4" id="KW-1185">Reference proteome</keyword>